<feature type="region of interest" description="Disordered" evidence="7">
    <location>
        <begin position="1"/>
        <end position="24"/>
    </location>
</feature>
<keyword evidence="5 8" id="KW-1133">Transmembrane helix</keyword>
<evidence type="ECO:0000256" key="5">
    <source>
        <dbReference type="ARBA" id="ARBA00022989"/>
    </source>
</evidence>
<evidence type="ECO:0000256" key="3">
    <source>
        <dbReference type="ARBA" id="ARBA00022679"/>
    </source>
</evidence>
<dbReference type="PANTHER" id="PTHR30576">
    <property type="entry name" value="COLANIC BIOSYNTHESIS UDP-GLUCOSE LIPID CARRIER TRANSFERASE"/>
    <property type="match status" value="1"/>
</dbReference>
<feature type="domain" description="Bacterial sugar transferase" evidence="9">
    <location>
        <begin position="326"/>
        <end position="515"/>
    </location>
</feature>
<dbReference type="RefSeq" id="WP_087104670.1">
    <property type="nucleotide sequence ID" value="NZ_FWFG01000092.1"/>
</dbReference>
<feature type="transmembrane region" description="Helical" evidence="8">
    <location>
        <begin position="157"/>
        <end position="177"/>
    </location>
</feature>
<comment type="subcellular location">
    <subcellularLocation>
        <location evidence="1">Membrane</location>
        <topology evidence="1">Multi-pass membrane protein</topology>
    </subcellularLocation>
</comment>
<dbReference type="AlphaFoldDB" id="A0A1X6X4E7"/>
<keyword evidence="4 8" id="KW-0812">Transmembrane</keyword>
<feature type="transmembrane region" description="Helical" evidence="8">
    <location>
        <begin position="99"/>
        <end position="119"/>
    </location>
</feature>
<evidence type="ECO:0000313" key="10">
    <source>
        <dbReference type="EMBL" id="SLM93692.1"/>
    </source>
</evidence>
<dbReference type="GO" id="GO:0016020">
    <property type="term" value="C:membrane"/>
    <property type="evidence" value="ECO:0007669"/>
    <property type="project" value="UniProtKB-SubCell"/>
</dbReference>
<dbReference type="PANTHER" id="PTHR30576:SF10">
    <property type="entry name" value="SLL5057 PROTEIN"/>
    <property type="match status" value="1"/>
</dbReference>
<protein>
    <submittedName>
        <fullName evidence="10">Undecaprenyl-phosphate galactosephosphotransferase</fullName>
        <ecNumber evidence="10">2.7.8.6</ecNumber>
    </submittedName>
</protein>
<keyword evidence="3 10" id="KW-0808">Transferase</keyword>
<dbReference type="Proteomes" id="UP000195981">
    <property type="component" value="Unassembled WGS sequence"/>
</dbReference>
<evidence type="ECO:0000256" key="6">
    <source>
        <dbReference type="ARBA" id="ARBA00023136"/>
    </source>
</evidence>
<name>A0A1X6X4E7_9MICO</name>
<evidence type="ECO:0000256" key="1">
    <source>
        <dbReference type="ARBA" id="ARBA00004141"/>
    </source>
</evidence>
<feature type="transmembrane region" description="Helical" evidence="8">
    <location>
        <begin position="328"/>
        <end position="352"/>
    </location>
</feature>
<dbReference type="EC" id="2.7.8.6" evidence="10"/>
<evidence type="ECO:0000256" key="4">
    <source>
        <dbReference type="ARBA" id="ARBA00022692"/>
    </source>
</evidence>
<feature type="compositionally biased region" description="Low complexity" evidence="7">
    <location>
        <begin position="1"/>
        <end position="18"/>
    </location>
</feature>
<dbReference type="InterPro" id="IPR003362">
    <property type="entry name" value="Bact_transf"/>
</dbReference>
<evidence type="ECO:0000259" key="9">
    <source>
        <dbReference type="Pfam" id="PF02397"/>
    </source>
</evidence>
<comment type="similarity">
    <text evidence="2">Belongs to the bacterial sugar transferase family.</text>
</comment>
<evidence type="ECO:0000256" key="8">
    <source>
        <dbReference type="SAM" id="Phobius"/>
    </source>
</evidence>
<keyword evidence="11" id="KW-1185">Reference proteome</keyword>
<dbReference type="EMBL" id="FWFG01000092">
    <property type="protein sequence ID" value="SLM93692.1"/>
    <property type="molecule type" value="Genomic_DNA"/>
</dbReference>
<accession>A0A1X6X4E7</accession>
<sequence>MSRGSRSGAPSRAPRPSGHGAPLGELDRLDADGQAIAVHAPRTSAYAGRQRWTRRWKRTILVIADVLQLLLAIALAYLARQSTPSLGRAGDLSAAVAEAALVIGIGWIGAIALFGGYDVRLLASGPEIFRNLLRSSLGAAGIVATVLYLSGVQLSRVFFVVLFIVGTLLLLLDRLVMRRVIGWLRRRGRMRSRVLVVGALPYIDSIARTLAREQWLGYDVVGAVVPERYEDATSREGIPVMGVESDLLDVVRSVQPAVLLFAAGSDASDEEFRRTAWQLESLDIDVIVVPAVTEISSDRMRMRPVAGLPLVHLDLPRSRDALRLSKRMFDVAASALLLVVAAPLLAVIAVVIKATDGGPVLFRQVRVGRDGVPFEFLKFRSMVPDAESRLAALRDEEIDRGNDVLFKMSDDPRITRPGRILRRYSMDELPQLINVLRGDMSLVGPRPALPREVAAYDQDALRRLTVRPGITGLWQVSGRSDLSWAETVRLDMYYVDNWSFAQDVQIMVRTVRAVLTSDGAY</sequence>
<dbReference type="Pfam" id="PF13727">
    <property type="entry name" value="CoA_binding_3"/>
    <property type="match status" value="1"/>
</dbReference>
<proteinExistence type="inferred from homology"/>
<reference evidence="10 11" key="1">
    <citation type="submission" date="2017-02" db="EMBL/GenBank/DDBJ databases">
        <authorList>
            <person name="Peterson S.W."/>
        </authorList>
    </citation>
    <scope>NUCLEOTIDE SEQUENCE [LARGE SCALE GENOMIC DNA]</scope>
    <source>
        <strain evidence="10 11">CIP104813</strain>
    </source>
</reference>
<dbReference type="InterPro" id="IPR017475">
    <property type="entry name" value="EPS_sugar_tfrase"/>
</dbReference>
<evidence type="ECO:0000313" key="11">
    <source>
        <dbReference type="Proteomes" id="UP000195981"/>
    </source>
</evidence>
<dbReference type="GO" id="GO:0047360">
    <property type="term" value="F:undecaprenyl-phosphate galactose phosphotransferase activity"/>
    <property type="evidence" value="ECO:0007669"/>
    <property type="project" value="UniProtKB-EC"/>
</dbReference>
<evidence type="ECO:0000256" key="7">
    <source>
        <dbReference type="SAM" id="MobiDB-lite"/>
    </source>
</evidence>
<dbReference type="Pfam" id="PF02397">
    <property type="entry name" value="Bac_transf"/>
    <property type="match status" value="1"/>
</dbReference>
<feature type="transmembrane region" description="Helical" evidence="8">
    <location>
        <begin position="59"/>
        <end position="79"/>
    </location>
</feature>
<dbReference type="Gene3D" id="3.40.50.720">
    <property type="entry name" value="NAD(P)-binding Rossmann-like Domain"/>
    <property type="match status" value="1"/>
</dbReference>
<dbReference type="OrthoDB" id="9808602at2"/>
<organism evidence="10 11">
    <name type="scientific">Brachybacterium nesterenkovii</name>
    <dbReference type="NCBI Taxonomy" id="47847"/>
    <lineage>
        <taxon>Bacteria</taxon>
        <taxon>Bacillati</taxon>
        <taxon>Actinomycetota</taxon>
        <taxon>Actinomycetes</taxon>
        <taxon>Micrococcales</taxon>
        <taxon>Dermabacteraceae</taxon>
        <taxon>Brachybacterium</taxon>
    </lineage>
</organism>
<keyword evidence="6 8" id="KW-0472">Membrane</keyword>
<dbReference type="NCBIfam" id="TIGR03025">
    <property type="entry name" value="EPS_sugtrans"/>
    <property type="match status" value="1"/>
</dbReference>
<gene>
    <name evidence="10" type="ORF">FM110_10250</name>
</gene>
<feature type="transmembrane region" description="Helical" evidence="8">
    <location>
        <begin position="131"/>
        <end position="151"/>
    </location>
</feature>
<evidence type="ECO:0000256" key="2">
    <source>
        <dbReference type="ARBA" id="ARBA00006464"/>
    </source>
</evidence>